<dbReference type="AlphaFoldDB" id="A0A541BAJ8"/>
<dbReference type="EMBL" id="VIGH01000004">
    <property type="protein sequence ID" value="TQF69350.1"/>
    <property type="molecule type" value="Genomic_DNA"/>
</dbReference>
<evidence type="ECO:0008006" key="6">
    <source>
        <dbReference type="Google" id="ProtNLM"/>
    </source>
</evidence>
<evidence type="ECO:0000259" key="3">
    <source>
        <dbReference type="Pfam" id="PF13309"/>
    </source>
</evidence>
<proteinExistence type="predicted"/>
<dbReference type="Proteomes" id="UP000316256">
    <property type="component" value="Unassembled WGS sequence"/>
</dbReference>
<dbReference type="Pfam" id="PF13309">
    <property type="entry name" value="HTH_22"/>
    <property type="match status" value="1"/>
</dbReference>
<evidence type="ECO:0000313" key="5">
    <source>
        <dbReference type="Proteomes" id="UP000316256"/>
    </source>
</evidence>
<feature type="domain" description="YheO-like" evidence="2">
    <location>
        <begin position="30"/>
        <end position="135"/>
    </location>
</feature>
<dbReference type="InterPro" id="IPR039446">
    <property type="entry name" value="DauR-like"/>
</dbReference>
<protein>
    <recommendedName>
        <fullName evidence="6">Transcriptional regulator</fullName>
    </recommendedName>
</protein>
<accession>A0A541BAJ8</accession>
<dbReference type="RefSeq" id="WP_142099321.1">
    <property type="nucleotide sequence ID" value="NZ_VIGH01000004.1"/>
</dbReference>
<keyword evidence="5" id="KW-1185">Reference proteome</keyword>
<evidence type="ECO:0000313" key="4">
    <source>
        <dbReference type="EMBL" id="TQF69350.1"/>
    </source>
</evidence>
<dbReference type="PANTHER" id="PTHR35568:SF1">
    <property type="entry name" value="TRANSCRIPTIONAL REGULATOR DAUR"/>
    <property type="match status" value="1"/>
</dbReference>
<feature type="domain" description="Transcriptional regulator DauR-like HTH" evidence="3">
    <location>
        <begin position="183"/>
        <end position="241"/>
    </location>
</feature>
<dbReference type="Pfam" id="PF08348">
    <property type="entry name" value="PAS_6"/>
    <property type="match status" value="1"/>
</dbReference>
<dbReference type="OrthoDB" id="4743071at2"/>
<dbReference type="InterPro" id="IPR039445">
    <property type="entry name" value="DauR-like_HTH"/>
</dbReference>
<gene>
    <name evidence="4" type="ORF">FK531_11495</name>
</gene>
<feature type="compositionally biased region" description="Low complexity" evidence="1">
    <location>
        <begin position="151"/>
        <end position="165"/>
    </location>
</feature>
<name>A0A541BAJ8_9NOCA</name>
<evidence type="ECO:0000259" key="2">
    <source>
        <dbReference type="Pfam" id="PF08348"/>
    </source>
</evidence>
<comment type="caution">
    <text evidence="4">The sequence shown here is derived from an EMBL/GenBank/DDBJ whole genome shotgun (WGS) entry which is preliminary data.</text>
</comment>
<evidence type="ECO:0000256" key="1">
    <source>
        <dbReference type="SAM" id="MobiDB-lite"/>
    </source>
</evidence>
<reference evidence="4 5" key="1">
    <citation type="submission" date="2019-06" db="EMBL/GenBank/DDBJ databases">
        <title>Rhodococcus spaelei sp. nov., isolated from a cave.</title>
        <authorList>
            <person name="Lee S.D."/>
        </authorList>
    </citation>
    <scope>NUCLEOTIDE SEQUENCE [LARGE SCALE GENOMIC DNA]</scope>
    <source>
        <strain evidence="4 5">C9-5</strain>
    </source>
</reference>
<dbReference type="PANTHER" id="PTHR35568">
    <property type="entry name" value="TRANSCRIPTIONAL REGULATOR DAUR"/>
    <property type="match status" value="1"/>
</dbReference>
<sequence length="259" mass="27653">MTEWTGQSDLGADLGALGRTLDGERLLVVLEGIVDVLGHALPFGTEVVLHDLSRLPNSVIAVSGSVTGRTVGGTAADILVERITGAEDDRIYGYESTLSDGRWIRSSALVVRDIAGTAVAALCVNTELSLWQSVERVVSSMLGHEPREPVRSPAPAAPRVPATSRSYEQANFTEDVDSFAAMMIGRQVAAAEVPVEAMRKAHKVAVVAALKERGVFELRGAVRQVADALHVSRFTVYNYLNELGEPDNSTDQDTDGAGR</sequence>
<dbReference type="InterPro" id="IPR013559">
    <property type="entry name" value="YheO"/>
</dbReference>
<feature type="region of interest" description="Disordered" evidence="1">
    <location>
        <begin position="145"/>
        <end position="166"/>
    </location>
</feature>
<organism evidence="4 5">
    <name type="scientific">Rhodococcus spelaei</name>
    <dbReference type="NCBI Taxonomy" id="2546320"/>
    <lineage>
        <taxon>Bacteria</taxon>
        <taxon>Bacillati</taxon>
        <taxon>Actinomycetota</taxon>
        <taxon>Actinomycetes</taxon>
        <taxon>Mycobacteriales</taxon>
        <taxon>Nocardiaceae</taxon>
        <taxon>Rhodococcus</taxon>
    </lineage>
</organism>